<dbReference type="PROSITE" id="PS00600">
    <property type="entry name" value="AA_TRANSFER_CLASS_3"/>
    <property type="match status" value="1"/>
</dbReference>
<evidence type="ECO:0000256" key="8">
    <source>
        <dbReference type="ARBA" id="ARBA00023244"/>
    </source>
</evidence>
<dbReference type="SUPFAM" id="SSF53383">
    <property type="entry name" value="PLP-dependent transferases"/>
    <property type="match status" value="1"/>
</dbReference>
<evidence type="ECO:0000256" key="2">
    <source>
        <dbReference type="ARBA" id="ARBA00001933"/>
    </source>
</evidence>
<dbReference type="NCBIfam" id="TIGR00713">
    <property type="entry name" value="hemL"/>
    <property type="match status" value="1"/>
</dbReference>
<evidence type="ECO:0000256" key="4">
    <source>
        <dbReference type="ARBA" id="ARBA00008981"/>
    </source>
</evidence>
<dbReference type="InterPro" id="IPR015422">
    <property type="entry name" value="PyrdxlP-dep_Trfase_small"/>
</dbReference>
<reference evidence="10" key="1">
    <citation type="journal article" date="2014" name="Int. J. Syst. Evol. Microbiol.">
        <title>Complete genome sequence of Corynebacterium casei LMG S-19264T (=DSM 44701T), isolated from a smear-ripened cheese.</title>
        <authorList>
            <consortium name="US DOE Joint Genome Institute (JGI-PGF)"/>
            <person name="Walter F."/>
            <person name="Albersmeier A."/>
            <person name="Kalinowski J."/>
            <person name="Ruckert C."/>
        </authorList>
    </citation>
    <scope>NUCLEOTIDE SEQUENCE</scope>
    <source>
        <strain evidence="10">CGMCC 1.12408</strain>
    </source>
</reference>
<proteinExistence type="inferred from homology"/>
<comment type="subunit">
    <text evidence="9">Homodimer.</text>
</comment>
<gene>
    <name evidence="10" type="primary">hemL2</name>
    <name evidence="9" type="synonym">hemL</name>
    <name evidence="10" type="ORF">GCM10008025_31180</name>
</gene>
<keyword evidence="7 9" id="KW-0413">Isomerase</keyword>
<dbReference type="EMBL" id="BMEY01000019">
    <property type="protein sequence ID" value="GGA85993.1"/>
    <property type="molecule type" value="Genomic_DNA"/>
</dbReference>
<dbReference type="GO" id="GO:0008483">
    <property type="term" value="F:transaminase activity"/>
    <property type="evidence" value="ECO:0007669"/>
    <property type="project" value="InterPro"/>
</dbReference>
<evidence type="ECO:0000256" key="6">
    <source>
        <dbReference type="ARBA" id="ARBA00022898"/>
    </source>
</evidence>
<comment type="catalytic activity">
    <reaction evidence="1 9">
        <text>(S)-4-amino-5-oxopentanoate = 5-aminolevulinate</text>
        <dbReference type="Rhea" id="RHEA:14265"/>
        <dbReference type="ChEBI" id="CHEBI:57501"/>
        <dbReference type="ChEBI" id="CHEBI:356416"/>
        <dbReference type="EC" id="5.4.3.8"/>
    </reaction>
</comment>
<feature type="modified residue" description="N6-(pyridoxal phosphate)lysine" evidence="9">
    <location>
        <position position="268"/>
    </location>
</feature>
<dbReference type="GO" id="GO:0042286">
    <property type="term" value="F:glutamate-1-semialdehyde 2,1-aminomutase activity"/>
    <property type="evidence" value="ECO:0007669"/>
    <property type="project" value="UniProtKB-UniRule"/>
</dbReference>
<dbReference type="RefSeq" id="WP_188385608.1">
    <property type="nucleotide sequence ID" value="NZ_BMEY01000019.1"/>
</dbReference>
<dbReference type="HAMAP" id="MF_00375">
    <property type="entry name" value="HemL_aminotrans_3"/>
    <property type="match status" value="1"/>
</dbReference>
<dbReference type="PANTHER" id="PTHR43713:SF3">
    <property type="entry name" value="GLUTAMATE-1-SEMIALDEHYDE 2,1-AMINOMUTASE 1, CHLOROPLASTIC-RELATED"/>
    <property type="match status" value="1"/>
</dbReference>
<evidence type="ECO:0000256" key="7">
    <source>
        <dbReference type="ARBA" id="ARBA00023235"/>
    </source>
</evidence>
<dbReference type="InterPro" id="IPR015424">
    <property type="entry name" value="PyrdxlP-dep_Trfase"/>
</dbReference>
<evidence type="ECO:0000313" key="11">
    <source>
        <dbReference type="Proteomes" id="UP000613512"/>
    </source>
</evidence>
<dbReference type="InterPro" id="IPR004639">
    <property type="entry name" value="4pyrrol_synth_GluAld_NH2Trfase"/>
</dbReference>
<dbReference type="InterPro" id="IPR005814">
    <property type="entry name" value="Aminotrans_3"/>
</dbReference>
<dbReference type="EC" id="5.4.3.8" evidence="9"/>
<dbReference type="NCBIfam" id="NF000818">
    <property type="entry name" value="PRK00062.1"/>
    <property type="match status" value="1"/>
</dbReference>
<accession>A0A916WC21</accession>
<dbReference type="GO" id="GO:0005737">
    <property type="term" value="C:cytoplasm"/>
    <property type="evidence" value="ECO:0007669"/>
    <property type="project" value="UniProtKB-SubCell"/>
</dbReference>
<comment type="similarity">
    <text evidence="4 9">Belongs to the class-III pyridoxal-phosphate-dependent aminotransferase family. HemL subfamily.</text>
</comment>
<protein>
    <recommendedName>
        <fullName evidence="9">Glutamate-1-semialdehyde 2,1-aminomutase</fullName>
        <shortName evidence="9">GSA</shortName>
        <ecNumber evidence="9">5.4.3.8</ecNumber>
    </recommendedName>
    <alternativeName>
        <fullName evidence="9">Glutamate-1-semialdehyde aminotransferase</fullName>
        <shortName evidence="9">GSA-AT</shortName>
    </alternativeName>
</protein>
<keyword evidence="11" id="KW-1185">Reference proteome</keyword>
<dbReference type="Proteomes" id="UP000613512">
    <property type="component" value="Unassembled WGS sequence"/>
</dbReference>
<organism evidence="10 11">
    <name type="scientific">Ornithinibacillus halotolerans</name>
    <dbReference type="NCBI Taxonomy" id="1274357"/>
    <lineage>
        <taxon>Bacteria</taxon>
        <taxon>Bacillati</taxon>
        <taxon>Bacillota</taxon>
        <taxon>Bacilli</taxon>
        <taxon>Bacillales</taxon>
        <taxon>Bacillaceae</taxon>
        <taxon>Ornithinibacillus</taxon>
    </lineage>
</organism>
<comment type="caution">
    <text evidence="10">The sequence shown here is derived from an EMBL/GenBank/DDBJ whole genome shotgun (WGS) entry which is preliminary data.</text>
</comment>
<dbReference type="InterPro" id="IPR015421">
    <property type="entry name" value="PyrdxlP-dep_Trfase_major"/>
</dbReference>
<comment type="subcellular location">
    <subcellularLocation>
        <location evidence="9">Cytoplasm</location>
    </subcellularLocation>
</comment>
<dbReference type="PANTHER" id="PTHR43713">
    <property type="entry name" value="GLUTAMATE-1-SEMIALDEHYDE 2,1-AMINOMUTASE"/>
    <property type="match status" value="1"/>
</dbReference>
<sequence>MDRFSQSIDAYKEAINLMPGGVNSPVRAFKSVGMDPIFMESGKGATIKDIDGNEYIDYVLSWGPLILGHADERVVGQLHDVIERGTSFGAPTLLENKLAQLVIDRVPSIEMVRMVNSGTEATMSALRLARGYTGRDLILKFEGSYHGHGDSLLIKAGSGVATLGLPDSPGVPKTIAQNTITVAYNDQEGVRTAFEKFGDNIAAVIAEPVCGNMGVVPPINNFLRFLREITEEHGSLLIFDEVMTGFRVGYHSAQGHFDVTPDLTCLGKVIGGGLPVGAYGGKREIMEQVAPAGPIYQAGTLSGNPLAMTAGYETLNALTEDSYVEMNKKVDLLVEGYRKAADEYHIPLQINRAGSMVGIFFAEEPVVSFATASSSNLEHFNQYYRTMIEEGIFLPPSQFEGLFLSTAHTEEHIEKTIQAARKAFSKLK</sequence>
<reference evidence="10" key="2">
    <citation type="submission" date="2020-09" db="EMBL/GenBank/DDBJ databases">
        <authorList>
            <person name="Sun Q."/>
            <person name="Zhou Y."/>
        </authorList>
    </citation>
    <scope>NUCLEOTIDE SEQUENCE</scope>
    <source>
        <strain evidence="10">CGMCC 1.12408</strain>
    </source>
</reference>
<dbReference type="Gene3D" id="3.40.640.10">
    <property type="entry name" value="Type I PLP-dependent aspartate aminotransferase-like (Major domain)"/>
    <property type="match status" value="1"/>
</dbReference>
<dbReference type="CDD" id="cd00610">
    <property type="entry name" value="OAT_like"/>
    <property type="match status" value="1"/>
</dbReference>
<dbReference type="GO" id="GO:0030170">
    <property type="term" value="F:pyridoxal phosphate binding"/>
    <property type="evidence" value="ECO:0007669"/>
    <property type="project" value="InterPro"/>
</dbReference>
<evidence type="ECO:0000256" key="3">
    <source>
        <dbReference type="ARBA" id="ARBA00004819"/>
    </source>
</evidence>
<dbReference type="FunFam" id="3.40.640.10:FF:000021">
    <property type="entry name" value="Glutamate-1-semialdehyde 2,1-aminomutase"/>
    <property type="match status" value="1"/>
</dbReference>
<evidence type="ECO:0000313" key="10">
    <source>
        <dbReference type="EMBL" id="GGA85993.1"/>
    </source>
</evidence>
<name>A0A916WC21_9BACI</name>
<comment type="pathway">
    <text evidence="3">Porphyrin-containing compound metabolism; protoporphyrin-IX biosynthesis; 5-aminolevulinate from L-glutamyl-tRNA(Glu): step 2/2.</text>
</comment>
<evidence type="ECO:0000256" key="5">
    <source>
        <dbReference type="ARBA" id="ARBA00022490"/>
    </source>
</evidence>
<dbReference type="AlphaFoldDB" id="A0A916WC21"/>
<dbReference type="GO" id="GO:0006782">
    <property type="term" value="P:protoporphyrinogen IX biosynthetic process"/>
    <property type="evidence" value="ECO:0007669"/>
    <property type="project" value="UniProtKB-UniRule"/>
</dbReference>
<keyword evidence="6 9" id="KW-0663">Pyridoxal phosphate</keyword>
<evidence type="ECO:0000256" key="9">
    <source>
        <dbReference type="HAMAP-Rule" id="MF_00375"/>
    </source>
</evidence>
<dbReference type="InterPro" id="IPR049704">
    <property type="entry name" value="Aminotrans_3_PPA_site"/>
</dbReference>
<comment type="cofactor">
    <cofactor evidence="2 9">
        <name>pyridoxal 5'-phosphate</name>
        <dbReference type="ChEBI" id="CHEBI:597326"/>
    </cofactor>
</comment>
<keyword evidence="8 9" id="KW-0627">Porphyrin biosynthesis</keyword>
<evidence type="ECO:0000256" key="1">
    <source>
        <dbReference type="ARBA" id="ARBA00001579"/>
    </source>
</evidence>
<dbReference type="Gene3D" id="3.90.1150.10">
    <property type="entry name" value="Aspartate Aminotransferase, domain 1"/>
    <property type="match status" value="1"/>
</dbReference>
<dbReference type="Pfam" id="PF00202">
    <property type="entry name" value="Aminotran_3"/>
    <property type="match status" value="1"/>
</dbReference>
<keyword evidence="5 9" id="KW-0963">Cytoplasm</keyword>